<organism evidence="2 3">
    <name type="scientific">Floridaenema evergladense BLCC-F167</name>
    <dbReference type="NCBI Taxonomy" id="3153639"/>
    <lineage>
        <taxon>Bacteria</taxon>
        <taxon>Bacillati</taxon>
        <taxon>Cyanobacteriota</taxon>
        <taxon>Cyanophyceae</taxon>
        <taxon>Oscillatoriophycideae</taxon>
        <taxon>Aerosakkonematales</taxon>
        <taxon>Aerosakkonemataceae</taxon>
        <taxon>Floridanema</taxon>
        <taxon>Floridanema evergladense</taxon>
    </lineage>
</organism>
<dbReference type="InterPro" id="IPR046641">
    <property type="entry name" value="DUF6753"/>
</dbReference>
<sequence>MTNTSTESTNSQQVLLDRLLEGRDSNFKSKVLDYIQLTELSPDDPAIIMAILTGNLAFMLEDAPASFEHLFREWSGEIQRALHLAEKLVVERQKAAIADAAKELVRSTESSQATKLFSAIIPAAGVLLGAIGLGFFMGLTVPPFLGGGLAGKVNLTQKEANTLRWALSDEGKFARNLMDWNRDYLKQQACESDAQALGAKLKFGSRTALSGYCFLWIEPPEKRKYSQ</sequence>
<gene>
    <name evidence="2" type="ORF">ACE1CA_26265</name>
</gene>
<evidence type="ECO:0000313" key="3">
    <source>
        <dbReference type="Proteomes" id="UP001576780"/>
    </source>
</evidence>
<evidence type="ECO:0000256" key="1">
    <source>
        <dbReference type="SAM" id="Phobius"/>
    </source>
</evidence>
<proteinExistence type="predicted"/>
<reference evidence="2 3" key="1">
    <citation type="submission" date="2024-09" db="EMBL/GenBank/DDBJ databases">
        <title>Floridaenema gen nov. (Aerosakkonemataceae, Aerosakkonematales ord. nov., Cyanobacteria) from benthic tropical and subtropical fresh waters, with the description of four new species.</title>
        <authorList>
            <person name="Moretto J.A."/>
            <person name="Berthold D.E."/>
            <person name="Lefler F.W."/>
            <person name="Huang I.-S."/>
            <person name="Laughinghouse H. IV."/>
        </authorList>
    </citation>
    <scope>NUCLEOTIDE SEQUENCE [LARGE SCALE GENOMIC DNA]</scope>
    <source>
        <strain evidence="2 3">BLCC-F167</strain>
    </source>
</reference>
<dbReference type="EMBL" id="JBHFNT010000231">
    <property type="protein sequence ID" value="MFB2838021.1"/>
    <property type="molecule type" value="Genomic_DNA"/>
</dbReference>
<keyword evidence="1" id="KW-0472">Membrane</keyword>
<protein>
    <submittedName>
        <fullName evidence="2">DUF6753 family protein</fullName>
    </submittedName>
</protein>
<feature type="transmembrane region" description="Helical" evidence="1">
    <location>
        <begin position="116"/>
        <end position="139"/>
    </location>
</feature>
<name>A0ABV4WTL6_9CYAN</name>
<evidence type="ECO:0000313" key="2">
    <source>
        <dbReference type="EMBL" id="MFB2838021.1"/>
    </source>
</evidence>
<dbReference type="RefSeq" id="WP_413280358.1">
    <property type="nucleotide sequence ID" value="NZ_JBHFNT010000231.1"/>
</dbReference>
<dbReference type="Proteomes" id="UP001576780">
    <property type="component" value="Unassembled WGS sequence"/>
</dbReference>
<keyword evidence="1" id="KW-1133">Transmembrane helix</keyword>
<comment type="caution">
    <text evidence="2">The sequence shown here is derived from an EMBL/GenBank/DDBJ whole genome shotgun (WGS) entry which is preliminary data.</text>
</comment>
<keyword evidence="1" id="KW-0812">Transmembrane</keyword>
<keyword evidence="3" id="KW-1185">Reference proteome</keyword>
<dbReference type="Pfam" id="PF20538">
    <property type="entry name" value="DUF6753"/>
    <property type="match status" value="1"/>
</dbReference>
<accession>A0ABV4WTL6</accession>